<dbReference type="SMART" id="SM00758">
    <property type="entry name" value="PA14"/>
    <property type="match status" value="1"/>
</dbReference>
<dbReference type="SUPFAM" id="SSF55545">
    <property type="entry name" value="beta-N-acetylhexosaminidase-like domain"/>
    <property type="match status" value="1"/>
</dbReference>
<dbReference type="EMBL" id="BKAU01000002">
    <property type="protein sequence ID" value="GEP96480.1"/>
    <property type="molecule type" value="Genomic_DNA"/>
</dbReference>
<keyword evidence="7" id="KW-0732">Signal</keyword>
<dbReference type="Gene3D" id="3.90.182.10">
    <property type="entry name" value="Toxin - Anthrax Protective Antigen,domain 1"/>
    <property type="match status" value="1"/>
</dbReference>
<dbReference type="SUPFAM" id="SSF56988">
    <property type="entry name" value="Anthrax protective antigen"/>
    <property type="match status" value="1"/>
</dbReference>
<dbReference type="Pfam" id="PF13290">
    <property type="entry name" value="CHB_HEX_C_1"/>
    <property type="match status" value="1"/>
</dbReference>
<dbReference type="RefSeq" id="WP_146862597.1">
    <property type="nucleotide sequence ID" value="NZ_BKAU01000002.1"/>
</dbReference>
<evidence type="ECO:0000256" key="7">
    <source>
        <dbReference type="SAM" id="SignalP"/>
    </source>
</evidence>
<evidence type="ECO:0000313" key="9">
    <source>
        <dbReference type="EMBL" id="GEP96480.1"/>
    </source>
</evidence>
<dbReference type="PANTHER" id="PTHR22600:SF57">
    <property type="entry name" value="BETA-N-ACETYLHEXOSAMINIDASE"/>
    <property type="match status" value="1"/>
</dbReference>
<evidence type="ECO:0000256" key="1">
    <source>
        <dbReference type="ARBA" id="ARBA00001231"/>
    </source>
</evidence>
<feature type="domain" description="PA14" evidence="8">
    <location>
        <begin position="615"/>
        <end position="750"/>
    </location>
</feature>
<dbReference type="PROSITE" id="PS51820">
    <property type="entry name" value="PA14"/>
    <property type="match status" value="1"/>
</dbReference>
<comment type="caution">
    <text evidence="9">The sequence shown here is derived from an EMBL/GenBank/DDBJ whole genome shotgun (WGS) entry which is preliminary data.</text>
</comment>
<sequence length="752" mass="83256">MKKTLLCAVAALTFLTGAAQQSQPVIAVIPEPSSVQTLAGQVLITPQTKFFSNSDDAAEAAKLFNVFLRANYGFSLQEGTMRNSALIFSEDKVLPKEGYQLTVARNKIVLQGRAAGLFYGVQTLEQLLHGVVKNKISVPGVLIKDEPRFAYRGLMLDVGRYLYPVDYIKKFIDVMAHYKLNRFHWHLTEDQGWRIEIKKYPKLQSIASRRASTPVGHGRDNKQDGTPYGGFYTQEEVKDVVAYAKARHITVIPEIEMPGHAQAALAAYPYLGCTGGPYEVSTKWGVHKEVYCAGNDSVFSFLEDVLEEVLPLFPGEYIHIGGDECPKDRWKACPKCQARIKALGLKDEHELQSYFIQRMEKFLATKGRRIIGWDEILEGGLAPNATVMSWRGENGGIAAAKQKHDVIMTPNTYLYLDYHQADPAGEPVGIGGYLPLEKVYSYEPYPASLTPEEQKYIKGVQGNVWSEYLPNPEKVDYFTWPRALALSEITWSPARKKNYAKFTSKLPTALAALDERDVAFRIPAPIGLEDMVITGANTTVALKAPVKGATIRYTTNGSEPTASSPKYTRPFIVTPPANGTVVVKCLVITASGRQSRVHTATYTRKSYKTAANVHPSTPGLRFEAFYRSFSSAKNISGKADTTGVMPSFSIRPFIAKPAFGVRFDGYIKIDQDGLYEFTTNSDDGSMLMIGDEVVVDNDGEHAPTAKSALIPLRKGFHRIRVSYFDVGGDQTLQVTAGLKGKQSINLRNALFY</sequence>
<feature type="signal peptide" evidence="7">
    <location>
        <begin position="1"/>
        <end position="21"/>
    </location>
</feature>
<feature type="chain" id="PRO_5021774298" description="beta-N-acetylhexosaminidase" evidence="7">
    <location>
        <begin position="22"/>
        <end position="752"/>
    </location>
</feature>
<evidence type="ECO:0000256" key="2">
    <source>
        <dbReference type="ARBA" id="ARBA00006285"/>
    </source>
</evidence>
<dbReference type="PANTHER" id="PTHR22600">
    <property type="entry name" value="BETA-HEXOSAMINIDASE"/>
    <property type="match status" value="1"/>
</dbReference>
<feature type="active site" description="Proton donor" evidence="6">
    <location>
        <position position="324"/>
    </location>
</feature>
<evidence type="ECO:0000256" key="5">
    <source>
        <dbReference type="ARBA" id="ARBA00023295"/>
    </source>
</evidence>
<dbReference type="CDD" id="cd06563">
    <property type="entry name" value="GH20_chitobiase-like"/>
    <property type="match status" value="1"/>
</dbReference>
<dbReference type="SUPFAM" id="SSF51445">
    <property type="entry name" value="(Trans)glycosidases"/>
    <property type="match status" value="1"/>
</dbReference>
<dbReference type="InterPro" id="IPR017853">
    <property type="entry name" value="GH"/>
</dbReference>
<reference evidence="9 10" key="1">
    <citation type="submission" date="2019-07" db="EMBL/GenBank/DDBJ databases">
        <title>Whole genome shotgun sequence of Chitinophaga cymbidii NBRC 109752.</title>
        <authorList>
            <person name="Hosoyama A."/>
            <person name="Uohara A."/>
            <person name="Ohji S."/>
            <person name="Ichikawa N."/>
        </authorList>
    </citation>
    <scope>NUCLEOTIDE SEQUENCE [LARGE SCALE GENOMIC DNA]</scope>
    <source>
        <strain evidence="9 10">NBRC 109752</strain>
    </source>
</reference>
<dbReference type="Gene3D" id="3.30.379.10">
    <property type="entry name" value="Chitobiase/beta-hexosaminidase domain 2-like"/>
    <property type="match status" value="1"/>
</dbReference>
<dbReference type="GO" id="GO:0004563">
    <property type="term" value="F:beta-N-acetylhexosaminidase activity"/>
    <property type="evidence" value="ECO:0007669"/>
    <property type="project" value="UniProtKB-EC"/>
</dbReference>
<protein>
    <recommendedName>
        <fullName evidence="3">beta-N-acetylhexosaminidase</fullName>
        <ecNumber evidence="3">3.2.1.52</ecNumber>
    </recommendedName>
</protein>
<evidence type="ECO:0000313" key="10">
    <source>
        <dbReference type="Proteomes" id="UP000321436"/>
    </source>
</evidence>
<dbReference type="InterPro" id="IPR025705">
    <property type="entry name" value="Beta_hexosaminidase_sua/sub"/>
</dbReference>
<dbReference type="EC" id="3.2.1.52" evidence="3"/>
<accession>A0A512RLE3</accession>
<gene>
    <name evidence="9" type="ORF">CCY01nite_27400</name>
</gene>
<dbReference type="Pfam" id="PF07691">
    <property type="entry name" value="PA14"/>
    <property type="match status" value="1"/>
</dbReference>
<comment type="catalytic activity">
    <reaction evidence="1">
        <text>Hydrolysis of terminal non-reducing N-acetyl-D-hexosamine residues in N-acetyl-beta-D-hexosaminides.</text>
        <dbReference type="EC" id="3.2.1.52"/>
    </reaction>
</comment>
<proteinExistence type="inferred from homology"/>
<dbReference type="InterPro" id="IPR015883">
    <property type="entry name" value="Glyco_hydro_20_cat"/>
</dbReference>
<dbReference type="GO" id="GO:0030203">
    <property type="term" value="P:glycosaminoglycan metabolic process"/>
    <property type="evidence" value="ECO:0007669"/>
    <property type="project" value="TreeGrafter"/>
</dbReference>
<evidence type="ECO:0000259" key="8">
    <source>
        <dbReference type="PROSITE" id="PS51820"/>
    </source>
</evidence>
<organism evidence="9 10">
    <name type="scientific">Chitinophaga cymbidii</name>
    <dbReference type="NCBI Taxonomy" id="1096750"/>
    <lineage>
        <taxon>Bacteria</taxon>
        <taxon>Pseudomonadati</taxon>
        <taxon>Bacteroidota</taxon>
        <taxon>Chitinophagia</taxon>
        <taxon>Chitinophagales</taxon>
        <taxon>Chitinophagaceae</taxon>
        <taxon>Chitinophaga</taxon>
    </lineage>
</organism>
<keyword evidence="4" id="KW-0378">Hydrolase</keyword>
<dbReference type="Pfam" id="PF00728">
    <property type="entry name" value="Glyco_hydro_20"/>
    <property type="match status" value="1"/>
</dbReference>
<dbReference type="Gene3D" id="3.20.20.80">
    <property type="entry name" value="Glycosidases"/>
    <property type="match status" value="1"/>
</dbReference>
<dbReference type="GO" id="GO:0005975">
    <property type="term" value="P:carbohydrate metabolic process"/>
    <property type="evidence" value="ECO:0007669"/>
    <property type="project" value="InterPro"/>
</dbReference>
<dbReference type="InterPro" id="IPR037524">
    <property type="entry name" value="PA14/GLEYA"/>
</dbReference>
<dbReference type="InterPro" id="IPR029018">
    <property type="entry name" value="Hex-like_dom2"/>
</dbReference>
<dbReference type="GO" id="GO:0016020">
    <property type="term" value="C:membrane"/>
    <property type="evidence" value="ECO:0007669"/>
    <property type="project" value="TreeGrafter"/>
</dbReference>
<dbReference type="InterPro" id="IPR011658">
    <property type="entry name" value="PA14_dom"/>
</dbReference>
<comment type="similarity">
    <text evidence="2">Belongs to the glycosyl hydrolase 20 family.</text>
</comment>
<dbReference type="Pfam" id="PF02838">
    <property type="entry name" value="Glyco_hydro_20b"/>
    <property type="match status" value="1"/>
</dbReference>
<evidence type="ECO:0000256" key="3">
    <source>
        <dbReference type="ARBA" id="ARBA00012663"/>
    </source>
</evidence>
<keyword evidence="5" id="KW-0326">Glycosidase</keyword>
<evidence type="ECO:0000256" key="4">
    <source>
        <dbReference type="ARBA" id="ARBA00022801"/>
    </source>
</evidence>
<evidence type="ECO:0000256" key="6">
    <source>
        <dbReference type="PIRSR" id="PIRSR625705-1"/>
    </source>
</evidence>
<dbReference type="OrthoDB" id="726159at2"/>
<dbReference type="PRINTS" id="PR00738">
    <property type="entry name" value="GLHYDRLASE20"/>
</dbReference>
<dbReference type="Proteomes" id="UP000321436">
    <property type="component" value="Unassembled WGS sequence"/>
</dbReference>
<name>A0A512RLE3_9BACT</name>
<dbReference type="AlphaFoldDB" id="A0A512RLE3"/>
<dbReference type="InterPro" id="IPR059177">
    <property type="entry name" value="GH29D-like_dom"/>
</dbReference>
<keyword evidence="10" id="KW-1185">Reference proteome</keyword>
<dbReference type="InterPro" id="IPR015882">
    <property type="entry name" value="HEX_bac_N"/>
</dbReference>